<reference evidence="2 3" key="1">
    <citation type="submission" date="2018-06" db="EMBL/GenBank/DDBJ databases">
        <title>Sphaerisporangium craniellae sp. nov., isolated from a marine sponge in the South China Sea.</title>
        <authorList>
            <person name="Li L."/>
        </authorList>
    </citation>
    <scope>NUCLEOTIDE SEQUENCE [LARGE SCALE GENOMIC DNA]</scope>
    <source>
        <strain evidence="2 3">CCTCC AA 208026</strain>
    </source>
</reference>
<name>A0A367FA07_9ACTN</name>
<comment type="caution">
    <text evidence="2">The sequence shown here is derived from an EMBL/GenBank/DDBJ whole genome shotgun (WGS) entry which is preliminary data.</text>
</comment>
<proteinExistence type="predicted"/>
<keyword evidence="1" id="KW-0175">Coiled coil</keyword>
<dbReference type="AlphaFoldDB" id="A0A367FA07"/>
<keyword evidence="3" id="KW-1185">Reference proteome</keyword>
<dbReference type="EMBL" id="QOIL01000016">
    <property type="protein sequence ID" value="RCG27198.1"/>
    <property type="molecule type" value="Genomic_DNA"/>
</dbReference>
<protein>
    <submittedName>
        <fullName evidence="2">Uncharacterized protein</fullName>
    </submittedName>
</protein>
<evidence type="ECO:0000313" key="2">
    <source>
        <dbReference type="EMBL" id="RCG27198.1"/>
    </source>
</evidence>
<sequence length="99" mass="10791">MDLSADLRAAQDTFDQADRELVDARNRLDTATAAYDRIRRATPVGAPVTGARAAWGLAGLECWNALIARETAKDDLAAARRTTDRDAADALLLPTRRPR</sequence>
<gene>
    <name evidence="2" type="ORF">DQ384_26120</name>
</gene>
<evidence type="ECO:0000313" key="3">
    <source>
        <dbReference type="Proteomes" id="UP000253094"/>
    </source>
</evidence>
<dbReference type="RefSeq" id="WP_114031537.1">
    <property type="nucleotide sequence ID" value="NZ_QOIL01000016.1"/>
</dbReference>
<evidence type="ECO:0000256" key="1">
    <source>
        <dbReference type="SAM" id="Coils"/>
    </source>
</evidence>
<feature type="coiled-coil region" evidence="1">
    <location>
        <begin position="7"/>
        <end position="41"/>
    </location>
</feature>
<organism evidence="2 3">
    <name type="scientific">Sphaerisporangium album</name>
    <dbReference type="NCBI Taxonomy" id="509200"/>
    <lineage>
        <taxon>Bacteria</taxon>
        <taxon>Bacillati</taxon>
        <taxon>Actinomycetota</taxon>
        <taxon>Actinomycetes</taxon>
        <taxon>Streptosporangiales</taxon>
        <taxon>Streptosporangiaceae</taxon>
        <taxon>Sphaerisporangium</taxon>
    </lineage>
</organism>
<dbReference type="Proteomes" id="UP000253094">
    <property type="component" value="Unassembled WGS sequence"/>
</dbReference>
<accession>A0A367FA07</accession>